<dbReference type="InterPro" id="IPR036291">
    <property type="entry name" value="NAD(P)-bd_dom_sf"/>
</dbReference>
<dbReference type="GO" id="GO:0000166">
    <property type="term" value="F:nucleotide binding"/>
    <property type="evidence" value="ECO:0007669"/>
    <property type="project" value="InterPro"/>
</dbReference>
<evidence type="ECO:0000259" key="1">
    <source>
        <dbReference type="Pfam" id="PF01408"/>
    </source>
</evidence>
<name>A0A4S4BVH7_9BACL</name>
<protein>
    <submittedName>
        <fullName evidence="3">Gfo/Idh/MocA family oxidoreductase</fullName>
    </submittedName>
</protein>
<feature type="domain" description="Gfo/Idh/MocA-like oxidoreductase N-terminal" evidence="1">
    <location>
        <begin position="4"/>
        <end position="122"/>
    </location>
</feature>
<keyword evidence="4" id="KW-1185">Reference proteome</keyword>
<dbReference type="RefSeq" id="WP_136370235.1">
    <property type="nucleotide sequence ID" value="NZ_SSOB01000014.1"/>
</dbReference>
<feature type="domain" description="GFO/IDH/MocA-like oxidoreductase" evidence="2">
    <location>
        <begin position="134"/>
        <end position="272"/>
    </location>
</feature>
<dbReference type="Gene3D" id="3.40.50.720">
    <property type="entry name" value="NAD(P)-binding Rossmann-like Domain"/>
    <property type="match status" value="1"/>
</dbReference>
<evidence type="ECO:0000313" key="4">
    <source>
        <dbReference type="Proteomes" id="UP000310636"/>
    </source>
</evidence>
<evidence type="ECO:0000313" key="3">
    <source>
        <dbReference type="EMBL" id="THF79129.1"/>
    </source>
</evidence>
<dbReference type="SUPFAM" id="SSF51735">
    <property type="entry name" value="NAD(P)-binding Rossmann-fold domains"/>
    <property type="match status" value="1"/>
</dbReference>
<dbReference type="SUPFAM" id="SSF55347">
    <property type="entry name" value="Glyceraldehyde-3-phosphate dehydrogenase-like, C-terminal domain"/>
    <property type="match status" value="1"/>
</dbReference>
<dbReference type="Pfam" id="PF01408">
    <property type="entry name" value="GFO_IDH_MocA"/>
    <property type="match status" value="1"/>
</dbReference>
<dbReference type="OrthoDB" id="9815825at2"/>
<dbReference type="Gene3D" id="3.30.360.10">
    <property type="entry name" value="Dihydrodipicolinate Reductase, domain 2"/>
    <property type="match status" value="1"/>
</dbReference>
<dbReference type="InterPro" id="IPR000683">
    <property type="entry name" value="Gfo/Idh/MocA-like_OxRdtase_N"/>
</dbReference>
<dbReference type="Proteomes" id="UP000310636">
    <property type="component" value="Unassembled WGS sequence"/>
</dbReference>
<proteinExistence type="predicted"/>
<dbReference type="InterPro" id="IPR052515">
    <property type="entry name" value="Gfo/Idh/MocA_Oxidoreductase"/>
</dbReference>
<dbReference type="AlphaFoldDB" id="A0A4S4BVH7"/>
<reference evidence="3 4" key="1">
    <citation type="submission" date="2019-04" db="EMBL/GenBank/DDBJ databases">
        <title>Cohnella sp. nov. isolated from preserved vegetables.</title>
        <authorList>
            <person name="Lin S.-Y."/>
            <person name="Hung M.-H."/>
            <person name="Young C.-C."/>
        </authorList>
    </citation>
    <scope>NUCLEOTIDE SEQUENCE [LARGE SCALE GENOMIC DNA]</scope>
    <source>
        <strain evidence="3 4">CC-MHH1044</strain>
    </source>
</reference>
<sequence>MSKLRIGIVGTGKIFENAHAPAWLSSPHVEVTAVSDVYRPAAETQAKRFGTDRVYTDYMEMLEREKLDAIDICAPNVLHSEIAVAALERGIHVFCEKPDAVDAAGAERMADAAARSGKLLMVMRNNRFSPQAQFLKRYIESGAMGDIYSARAVWLRRRGIPGRGGWFTTKAMSGGGPLIDLGVHMIDVAIWLMGSPKPVAVSGAAYTKFADSKLTSAAPRRGATAGGVFDVEDLAAGFIRFDNGATMQIEFSWASNIEEDVSKLVELRGTRAGAMLRNRDLKLVTEIEGAICDIVPQFPKDDTLTQWRNIHHFIDCLIGEADPISTPETGVDMIRILSAIYESAATGAEVRLDEAEQG</sequence>
<dbReference type="EMBL" id="SSOB01000014">
    <property type="protein sequence ID" value="THF79129.1"/>
    <property type="molecule type" value="Genomic_DNA"/>
</dbReference>
<accession>A0A4S4BVH7</accession>
<organism evidence="3 4">
    <name type="scientific">Cohnella fermenti</name>
    <dbReference type="NCBI Taxonomy" id="2565925"/>
    <lineage>
        <taxon>Bacteria</taxon>
        <taxon>Bacillati</taxon>
        <taxon>Bacillota</taxon>
        <taxon>Bacilli</taxon>
        <taxon>Bacillales</taxon>
        <taxon>Paenibacillaceae</taxon>
        <taxon>Cohnella</taxon>
    </lineage>
</organism>
<dbReference type="Pfam" id="PF22725">
    <property type="entry name" value="GFO_IDH_MocA_C3"/>
    <property type="match status" value="1"/>
</dbReference>
<dbReference type="InterPro" id="IPR055170">
    <property type="entry name" value="GFO_IDH_MocA-like_dom"/>
</dbReference>
<gene>
    <name evidence="3" type="ORF">E6C55_13015</name>
</gene>
<comment type="caution">
    <text evidence="3">The sequence shown here is derived from an EMBL/GenBank/DDBJ whole genome shotgun (WGS) entry which is preliminary data.</text>
</comment>
<evidence type="ECO:0000259" key="2">
    <source>
        <dbReference type="Pfam" id="PF22725"/>
    </source>
</evidence>
<dbReference type="PANTHER" id="PTHR43249:SF1">
    <property type="entry name" value="D-GLUCOSIDE 3-DEHYDROGENASE"/>
    <property type="match status" value="1"/>
</dbReference>
<dbReference type="PANTHER" id="PTHR43249">
    <property type="entry name" value="UDP-N-ACETYL-2-AMINO-2-DEOXY-D-GLUCURONATE OXIDASE"/>
    <property type="match status" value="1"/>
</dbReference>